<dbReference type="PROSITE" id="PS01229">
    <property type="entry name" value="COF_2"/>
    <property type="match status" value="1"/>
</dbReference>
<accession>A0A8J2YDS7</accession>
<keyword evidence="2" id="KW-1185">Reference proteome</keyword>
<dbReference type="Gene3D" id="3.40.50.1000">
    <property type="entry name" value="HAD superfamily/HAD-like"/>
    <property type="match status" value="1"/>
</dbReference>
<reference evidence="1" key="2">
    <citation type="submission" date="2020-09" db="EMBL/GenBank/DDBJ databases">
        <authorList>
            <person name="Sun Q."/>
            <person name="Zhou Y."/>
        </authorList>
    </citation>
    <scope>NUCLEOTIDE SEQUENCE</scope>
    <source>
        <strain evidence="1">CGMCC 1.15371</strain>
    </source>
</reference>
<dbReference type="Gene3D" id="3.30.1240.10">
    <property type="match status" value="1"/>
</dbReference>
<dbReference type="NCBIfam" id="TIGR00099">
    <property type="entry name" value="Cof-subfamily"/>
    <property type="match status" value="1"/>
</dbReference>
<dbReference type="Pfam" id="PF08282">
    <property type="entry name" value="Hydrolase_3"/>
    <property type="match status" value="1"/>
</dbReference>
<dbReference type="InterPro" id="IPR036412">
    <property type="entry name" value="HAD-like_sf"/>
</dbReference>
<dbReference type="SFLD" id="SFLDG01144">
    <property type="entry name" value="C2.B.4:_PGP_Like"/>
    <property type="match status" value="1"/>
</dbReference>
<dbReference type="NCBIfam" id="TIGR01484">
    <property type="entry name" value="HAD-SF-IIB"/>
    <property type="match status" value="1"/>
</dbReference>
<comment type="caution">
    <text evidence="1">The sequence shown here is derived from an EMBL/GenBank/DDBJ whole genome shotgun (WGS) entry which is preliminary data.</text>
</comment>
<dbReference type="InterPro" id="IPR000150">
    <property type="entry name" value="Cof"/>
</dbReference>
<name>A0A8J2YDS7_9BACL</name>
<dbReference type="AlphaFoldDB" id="A0A8J2YDS7"/>
<proteinExistence type="predicted"/>
<dbReference type="InterPro" id="IPR006379">
    <property type="entry name" value="HAD-SF_hydro_IIB"/>
</dbReference>
<dbReference type="GO" id="GO:0000287">
    <property type="term" value="F:magnesium ion binding"/>
    <property type="evidence" value="ECO:0007669"/>
    <property type="project" value="TreeGrafter"/>
</dbReference>
<gene>
    <name evidence="1" type="ORF">GCM10011391_19510</name>
</gene>
<dbReference type="RefSeq" id="WP_229672500.1">
    <property type="nucleotide sequence ID" value="NZ_BMIR01000008.1"/>
</dbReference>
<evidence type="ECO:0000313" key="2">
    <source>
        <dbReference type="Proteomes" id="UP000628775"/>
    </source>
</evidence>
<dbReference type="SUPFAM" id="SSF56784">
    <property type="entry name" value="HAD-like"/>
    <property type="match status" value="1"/>
</dbReference>
<dbReference type="CDD" id="cd07517">
    <property type="entry name" value="HAD_HPP"/>
    <property type="match status" value="1"/>
</dbReference>
<dbReference type="PANTHER" id="PTHR10000:SF25">
    <property type="entry name" value="PHOSPHATASE YKRA-RELATED"/>
    <property type="match status" value="1"/>
</dbReference>
<dbReference type="SFLD" id="SFLDG01140">
    <property type="entry name" value="C2.B:_Phosphomannomutase_and_P"/>
    <property type="match status" value="1"/>
</dbReference>
<dbReference type="GO" id="GO:0005829">
    <property type="term" value="C:cytosol"/>
    <property type="evidence" value="ECO:0007669"/>
    <property type="project" value="TreeGrafter"/>
</dbReference>
<dbReference type="GO" id="GO:0016791">
    <property type="term" value="F:phosphatase activity"/>
    <property type="evidence" value="ECO:0007669"/>
    <property type="project" value="TreeGrafter"/>
</dbReference>
<reference evidence="1" key="1">
    <citation type="journal article" date="2014" name="Int. J. Syst. Evol. Microbiol.">
        <title>Complete genome sequence of Corynebacterium casei LMG S-19264T (=DSM 44701T), isolated from a smear-ripened cheese.</title>
        <authorList>
            <consortium name="US DOE Joint Genome Institute (JGI-PGF)"/>
            <person name="Walter F."/>
            <person name="Albersmeier A."/>
            <person name="Kalinowski J."/>
            <person name="Ruckert C."/>
        </authorList>
    </citation>
    <scope>NUCLEOTIDE SEQUENCE</scope>
    <source>
        <strain evidence="1">CGMCC 1.15371</strain>
    </source>
</reference>
<dbReference type="SFLD" id="SFLDS00003">
    <property type="entry name" value="Haloacid_Dehalogenase"/>
    <property type="match status" value="1"/>
</dbReference>
<evidence type="ECO:0000313" key="1">
    <source>
        <dbReference type="EMBL" id="GGE40831.1"/>
    </source>
</evidence>
<organism evidence="1 2">
    <name type="scientific">Pullulanibacillus camelliae</name>
    <dbReference type="NCBI Taxonomy" id="1707096"/>
    <lineage>
        <taxon>Bacteria</taxon>
        <taxon>Bacillati</taxon>
        <taxon>Bacillota</taxon>
        <taxon>Bacilli</taxon>
        <taxon>Bacillales</taxon>
        <taxon>Sporolactobacillaceae</taxon>
        <taxon>Pullulanibacillus</taxon>
    </lineage>
</organism>
<dbReference type="Proteomes" id="UP000628775">
    <property type="component" value="Unassembled WGS sequence"/>
</dbReference>
<protein>
    <submittedName>
        <fullName evidence="1">Phosphatase</fullName>
    </submittedName>
</protein>
<dbReference type="PROSITE" id="PS01228">
    <property type="entry name" value="COF_1"/>
    <property type="match status" value="1"/>
</dbReference>
<dbReference type="InterPro" id="IPR023214">
    <property type="entry name" value="HAD_sf"/>
</dbReference>
<dbReference type="PANTHER" id="PTHR10000">
    <property type="entry name" value="PHOSPHOSERINE PHOSPHATASE"/>
    <property type="match status" value="1"/>
</dbReference>
<dbReference type="EMBL" id="BMIR01000008">
    <property type="protein sequence ID" value="GGE40831.1"/>
    <property type="molecule type" value="Genomic_DNA"/>
</dbReference>
<sequence length="258" mass="28738">MGKPSIIFFDLDGTILNSHKKIPESTREAIRILRQKGVTPAIATGRAPFMFEWIRQELGINTFVSFNGQYVVHEGKEVYKNPIALQNLVQLKKIADQHEHPLVFLSHEGMGAENATHPFIKEGFASLKEKAPQYAPDYYKTHPIYQGLLFSKPGEAESYLSKLVSFDSIQWHEYSLDILPKGGSKAEGIKKLIEYLGIKREETAAFGDGLNDIQMLTFVGQGIAMGNGHIKAKKAADHITDSSDEDGIMNGLKYLGLM</sequence>